<dbReference type="PROSITE" id="PS51450">
    <property type="entry name" value="LRR"/>
    <property type="match status" value="5"/>
</dbReference>
<dbReference type="SMART" id="SM00365">
    <property type="entry name" value="LRR_SD22"/>
    <property type="match status" value="4"/>
</dbReference>
<keyword evidence="3" id="KW-0472">Membrane</keyword>
<name>A0A7M7GIT5_STRPU</name>
<dbReference type="SMART" id="SM00369">
    <property type="entry name" value="LRR_TYP"/>
    <property type="match status" value="11"/>
</dbReference>
<dbReference type="OrthoDB" id="1055097at2759"/>
<organism evidence="4 5">
    <name type="scientific">Strongylocentrotus purpuratus</name>
    <name type="common">Purple sea urchin</name>
    <dbReference type="NCBI Taxonomy" id="7668"/>
    <lineage>
        <taxon>Eukaryota</taxon>
        <taxon>Metazoa</taxon>
        <taxon>Echinodermata</taxon>
        <taxon>Eleutherozoa</taxon>
        <taxon>Echinozoa</taxon>
        <taxon>Echinoidea</taxon>
        <taxon>Euechinoidea</taxon>
        <taxon>Echinacea</taxon>
        <taxon>Camarodonta</taxon>
        <taxon>Echinidea</taxon>
        <taxon>Strongylocentrotidae</taxon>
        <taxon>Strongylocentrotus</taxon>
    </lineage>
</organism>
<dbReference type="Proteomes" id="UP000007110">
    <property type="component" value="Unassembled WGS sequence"/>
</dbReference>
<dbReference type="SUPFAM" id="SSF52058">
    <property type="entry name" value="L domain-like"/>
    <property type="match status" value="1"/>
</dbReference>
<reference evidence="5" key="1">
    <citation type="submission" date="2015-02" db="EMBL/GenBank/DDBJ databases">
        <title>Genome sequencing for Strongylocentrotus purpuratus.</title>
        <authorList>
            <person name="Murali S."/>
            <person name="Liu Y."/>
            <person name="Vee V."/>
            <person name="English A."/>
            <person name="Wang M."/>
            <person name="Skinner E."/>
            <person name="Han Y."/>
            <person name="Muzny D.M."/>
            <person name="Worley K.C."/>
            <person name="Gibbs R.A."/>
        </authorList>
    </citation>
    <scope>NUCLEOTIDE SEQUENCE</scope>
</reference>
<keyword evidence="2" id="KW-0677">Repeat</keyword>
<accession>A0A7M7GIT5</accession>
<dbReference type="AlphaFoldDB" id="A0A7M7GIT5"/>
<keyword evidence="3" id="KW-1133">Transmembrane helix</keyword>
<evidence type="ECO:0000313" key="4">
    <source>
        <dbReference type="EnsemblMetazoa" id="XP_003726730"/>
    </source>
</evidence>
<dbReference type="InterPro" id="IPR050333">
    <property type="entry name" value="SLRP"/>
</dbReference>
<keyword evidence="3" id="KW-0812">Transmembrane</keyword>
<dbReference type="InterPro" id="IPR003591">
    <property type="entry name" value="Leu-rich_rpt_typical-subtyp"/>
</dbReference>
<reference evidence="4" key="2">
    <citation type="submission" date="2021-01" db="UniProtKB">
        <authorList>
            <consortium name="EnsemblMetazoa"/>
        </authorList>
    </citation>
    <scope>IDENTIFICATION</scope>
</reference>
<dbReference type="PANTHER" id="PTHR45712:SF22">
    <property type="entry name" value="INSULIN-LIKE GROWTH FACTOR-BINDING PROTEIN COMPLEX ACID LABILE SUBUNIT"/>
    <property type="match status" value="1"/>
</dbReference>
<dbReference type="PANTHER" id="PTHR45712">
    <property type="entry name" value="AGAP008170-PA"/>
    <property type="match status" value="1"/>
</dbReference>
<dbReference type="InterPro" id="IPR001611">
    <property type="entry name" value="Leu-rich_rpt"/>
</dbReference>
<evidence type="ECO:0000256" key="2">
    <source>
        <dbReference type="ARBA" id="ARBA00022737"/>
    </source>
</evidence>
<dbReference type="FunFam" id="3.80.10.10:FF:001164">
    <property type="entry name" value="GH01279p"/>
    <property type="match status" value="1"/>
</dbReference>
<dbReference type="InParanoid" id="A0A7M7GIT5"/>
<proteinExistence type="predicted"/>
<evidence type="ECO:0000256" key="3">
    <source>
        <dbReference type="SAM" id="Phobius"/>
    </source>
</evidence>
<keyword evidence="1" id="KW-0433">Leucine-rich repeat</keyword>
<evidence type="ECO:0000256" key="1">
    <source>
        <dbReference type="ARBA" id="ARBA00022614"/>
    </source>
</evidence>
<dbReference type="GeneID" id="100889961"/>
<dbReference type="RefSeq" id="XP_003726730.3">
    <property type="nucleotide sequence ID" value="XM_003726682.3"/>
</dbReference>
<dbReference type="KEGG" id="spu:100889961"/>
<dbReference type="Pfam" id="PF13855">
    <property type="entry name" value="LRR_8"/>
    <property type="match status" value="3"/>
</dbReference>
<evidence type="ECO:0008006" key="6">
    <source>
        <dbReference type="Google" id="ProtNLM"/>
    </source>
</evidence>
<dbReference type="Gene3D" id="3.80.10.10">
    <property type="entry name" value="Ribonuclease Inhibitor"/>
    <property type="match status" value="2"/>
</dbReference>
<protein>
    <recommendedName>
        <fullName evidence="6">Leucine-rich repeat-containing protein 15</fullName>
    </recommendedName>
</protein>
<feature type="transmembrane region" description="Helical" evidence="3">
    <location>
        <begin position="32"/>
        <end position="50"/>
    </location>
</feature>
<sequence length="687" mass="76537">MPTHRDLQEMTGFTTKMASASFQVGRQFRQKLVMIYSSLFIIILISSVTMETHAQDSNPDPSSCSNLCDFNDWTKFANCSNRKLSSIPDVCSSAKTLQLNNNNIARLNPDALQDFTSLRYLYLRSNTLSDISLNAFVGLEELEYLRLGGNCFTNLNDEMLRGLDNLVFLLVVEGCLENVAAETFKSLPNLGTLELGGNRLREPLCDAFGTGNVLQSLTLANNLIGSLPDYCFAELHLLRILSLDGNNLTEIRNGRGLSGLDNLQTLSLEKTHLIRLSGNSFRNTTQLRHLSLARNGLADLPNDAFENLFNLTYLNLSNNALGRVSDKLFRSNLCLEIIDLSANRITQIDSGVFTGFHNLQSIKLSSNRITKISYLIQEIPWLDLVNLENNPLRCECAILDFEDWFDRNVEYATECVFPTLSEYNDSGDNSLQNLCEGHARIHSTSTRSSSIDDSRLTEIRALSLPDATADIPAIALVPTSHSQDNTNTDKLNMSNVTNTIVVAITIVLPLIFIVILVGIVYRCHKILTTAKGKSKNSITLSPGENPNLGLIGARPSTSLAQFNGLNAVVAGDEMGSIGDDDGLYEEFPEIESKINYPRLPTKIHNKDGHDGADFEMLNRAPSYLEVFNDTYVLYDPPRLPDRDYESIDDHEKTATERESDYCIFGIKEPVYDSKIPKYANEREFLSS</sequence>
<dbReference type="EnsemblMetazoa" id="XM_003726682">
    <property type="protein sequence ID" value="XP_003726730"/>
    <property type="gene ID" value="LOC100889961"/>
</dbReference>
<evidence type="ECO:0000313" key="5">
    <source>
        <dbReference type="Proteomes" id="UP000007110"/>
    </source>
</evidence>
<dbReference type="OMA" id="YANEREF"/>
<keyword evidence="5" id="KW-1185">Reference proteome</keyword>
<dbReference type="InterPro" id="IPR032675">
    <property type="entry name" value="LRR_dom_sf"/>
</dbReference>
<feature type="transmembrane region" description="Helical" evidence="3">
    <location>
        <begin position="500"/>
        <end position="521"/>
    </location>
</feature>